<comment type="caution">
    <text evidence="1">The sequence shown here is derived from an EMBL/GenBank/DDBJ whole genome shotgun (WGS) entry which is preliminary data.</text>
</comment>
<evidence type="ECO:0000313" key="1">
    <source>
        <dbReference type="EMBL" id="EOH86707.1"/>
    </source>
</evidence>
<accession>R2PQ88</accession>
<dbReference type="AlphaFoldDB" id="R2PQ88"/>
<sequence>MDFIKMTVDQLKVFLDENNVDYKDAKVKADYLLLAETVQVDQEGDSEVHILSEQPTSIAEKVKSAIKIERTETKKVDDVSYLKGRDYSQLTVGERAMIREQSPEYPGSEKGVEVRVTDRLATNWRIVKLADQSYSKLLKGVQYVLSQVDYDALKNEQVKVKTEATKTKCCGQAKYESIALLEVLND</sequence>
<reference evidence="1 2" key="1">
    <citation type="submission" date="2013-02" db="EMBL/GenBank/DDBJ databases">
        <title>The Genome Sequence of Enterococcus pallens BAA-351.</title>
        <authorList>
            <consortium name="The Broad Institute Genome Sequencing Platform"/>
            <consortium name="The Broad Institute Genome Sequencing Center for Infectious Disease"/>
            <person name="Earl A.M."/>
            <person name="Gilmore M.S."/>
            <person name="Lebreton F."/>
            <person name="Walker B."/>
            <person name="Young S.K."/>
            <person name="Zeng Q."/>
            <person name="Gargeya S."/>
            <person name="Fitzgerald M."/>
            <person name="Haas B."/>
            <person name="Abouelleil A."/>
            <person name="Alvarado L."/>
            <person name="Arachchi H.M."/>
            <person name="Berlin A.M."/>
            <person name="Chapman S.B."/>
            <person name="Dewar J."/>
            <person name="Goldberg J."/>
            <person name="Griggs A."/>
            <person name="Gujja S."/>
            <person name="Hansen M."/>
            <person name="Howarth C."/>
            <person name="Imamovic A."/>
            <person name="Larimer J."/>
            <person name="McCowan C."/>
            <person name="Murphy C."/>
            <person name="Neiman D."/>
            <person name="Pearson M."/>
            <person name="Priest M."/>
            <person name="Roberts A."/>
            <person name="Saif S."/>
            <person name="Shea T."/>
            <person name="Sisk P."/>
            <person name="Sykes S."/>
            <person name="Wortman J."/>
            <person name="Nusbaum C."/>
            <person name="Birren B."/>
        </authorList>
    </citation>
    <scope>NUCLEOTIDE SEQUENCE [LARGE SCALE GENOMIC DNA]</scope>
    <source>
        <strain evidence="1 2">ATCC BAA-351</strain>
    </source>
</reference>
<dbReference type="Proteomes" id="UP000013782">
    <property type="component" value="Unassembled WGS sequence"/>
</dbReference>
<evidence type="ECO:0000313" key="2">
    <source>
        <dbReference type="Proteomes" id="UP000013782"/>
    </source>
</evidence>
<dbReference type="STRING" id="160454.RV10_GL003659"/>
<proteinExistence type="predicted"/>
<organism evidence="1 2">
    <name type="scientific">Enterococcus pallens ATCC BAA-351</name>
    <dbReference type="NCBI Taxonomy" id="1158607"/>
    <lineage>
        <taxon>Bacteria</taxon>
        <taxon>Bacillati</taxon>
        <taxon>Bacillota</taxon>
        <taxon>Bacilli</taxon>
        <taxon>Lactobacillales</taxon>
        <taxon>Enterococcaceae</taxon>
        <taxon>Enterococcus</taxon>
    </lineage>
</organism>
<dbReference type="EMBL" id="AJAQ01000050">
    <property type="protein sequence ID" value="EOH86707.1"/>
    <property type="molecule type" value="Genomic_DNA"/>
</dbReference>
<keyword evidence="2" id="KW-1185">Reference proteome</keyword>
<gene>
    <name evidence="1" type="ORF">UAU_05152</name>
</gene>
<protein>
    <submittedName>
        <fullName evidence="1">Uncharacterized protein</fullName>
    </submittedName>
</protein>
<dbReference type="RefSeq" id="WP_010760075.1">
    <property type="nucleotide sequence ID" value="NZ_ASWD01000003.1"/>
</dbReference>
<dbReference type="HOGENOM" id="CLU_1452369_0_0_9"/>
<name>R2PQ88_9ENTE</name>
<dbReference type="PATRIC" id="fig|1158607.3.peg.5132"/>